<gene>
    <name evidence="2" type="primary">LOC107274471</name>
</gene>
<dbReference type="GeneID" id="107274471"/>
<dbReference type="RefSeq" id="XP_024947627.1">
    <property type="nucleotide sequence ID" value="XM_025091859.1"/>
</dbReference>
<sequence length="134" mass="16180">MPYYYDMLSSSDDEDIIDFINRRLKKFKTRHNYFEELDDIEFKIRFRMGKQSVMWLCNEIEEDLKFPSNKNWPLSPLNQLLLTLRLFATRSHYMPVADFSDMQQNNGIMNHTYAQGTQLNVYLEFGREDSLLWC</sequence>
<evidence type="ECO:0000313" key="1">
    <source>
        <dbReference type="Proteomes" id="UP000694920"/>
    </source>
</evidence>
<evidence type="ECO:0000313" key="2">
    <source>
        <dbReference type="RefSeq" id="XP_024947627.1"/>
    </source>
</evidence>
<organism evidence="1 2">
    <name type="scientific">Cephus cinctus</name>
    <name type="common">Wheat stem sawfly</name>
    <dbReference type="NCBI Taxonomy" id="211228"/>
    <lineage>
        <taxon>Eukaryota</taxon>
        <taxon>Metazoa</taxon>
        <taxon>Ecdysozoa</taxon>
        <taxon>Arthropoda</taxon>
        <taxon>Hexapoda</taxon>
        <taxon>Insecta</taxon>
        <taxon>Pterygota</taxon>
        <taxon>Neoptera</taxon>
        <taxon>Endopterygota</taxon>
        <taxon>Hymenoptera</taxon>
        <taxon>Cephoidea</taxon>
        <taxon>Cephidae</taxon>
        <taxon>Cephus</taxon>
    </lineage>
</organism>
<name>A0AAJ7RVS6_CEPCN</name>
<proteinExistence type="predicted"/>
<protein>
    <submittedName>
        <fullName evidence="2">Uncharacterized protein LOC107274471 isoform X1</fullName>
    </submittedName>
</protein>
<dbReference type="Proteomes" id="UP000694920">
    <property type="component" value="Unplaced"/>
</dbReference>
<dbReference type="AlphaFoldDB" id="A0AAJ7RVS6"/>
<keyword evidence="1" id="KW-1185">Reference proteome</keyword>
<accession>A0AAJ7RVS6</accession>
<reference evidence="2" key="1">
    <citation type="submission" date="2025-08" db="UniProtKB">
        <authorList>
            <consortium name="RefSeq"/>
        </authorList>
    </citation>
    <scope>IDENTIFICATION</scope>
</reference>